<sequence>MNSAFPVTGRSIRGHLDLRSDVRGDGTPFLSRQSFRAPIHLSKAHVESGSLLVHLVNPTAGFFDGDRLDLDITAGKSTRLVLSTPGSSRVYRARSESPAVCQQRLTVESGAFMEWIPEPFIPQAGARYFQRTEIQLEENADLLFFEWIAPGRVARGEVFAYESLRWELDLIAQGKLVARERFELKPGDHSLTALREKFPAAHYVTVYVTMAADAWPAAELDALHGERTYLGHGPLFESVHIVRALCADSLAARALIGELRRLLYEASHQPMPRLGRLIA</sequence>
<keyword evidence="2 3" id="KW-0143">Chaperone</keyword>
<accession>A0ABT3GER9</accession>
<comment type="function">
    <text evidence="3">Required for maturation of urease via the functional incorporation of the urease nickel metallocenter.</text>
</comment>
<evidence type="ECO:0000256" key="1">
    <source>
        <dbReference type="ARBA" id="ARBA00007177"/>
    </source>
</evidence>
<keyword evidence="5" id="KW-1185">Reference proteome</keyword>
<keyword evidence="3" id="KW-0963">Cytoplasm</keyword>
<dbReference type="RefSeq" id="WP_264486228.1">
    <property type="nucleotide sequence ID" value="NZ_JAPDDT010000002.1"/>
</dbReference>
<comment type="similarity">
    <text evidence="1 3">Belongs to the UreD family.</text>
</comment>
<dbReference type="Proteomes" id="UP001320876">
    <property type="component" value="Unassembled WGS sequence"/>
</dbReference>
<gene>
    <name evidence="3" type="primary">ureD</name>
    <name evidence="4" type="ORF">OKA05_06110</name>
</gene>
<proteinExistence type="inferred from homology"/>
<organism evidence="4 5">
    <name type="scientific">Luteolibacter arcticus</name>
    <dbReference type="NCBI Taxonomy" id="1581411"/>
    <lineage>
        <taxon>Bacteria</taxon>
        <taxon>Pseudomonadati</taxon>
        <taxon>Verrucomicrobiota</taxon>
        <taxon>Verrucomicrobiia</taxon>
        <taxon>Verrucomicrobiales</taxon>
        <taxon>Verrucomicrobiaceae</taxon>
        <taxon>Luteolibacter</taxon>
    </lineage>
</organism>
<evidence type="ECO:0000256" key="2">
    <source>
        <dbReference type="ARBA" id="ARBA00023186"/>
    </source>
</evidence>
<evidence type="ECO:0000256" key="3">
    <source>
        <dbReference type="HAMAP-Rule" id="MF_01384"/>
    </source>
</evidence>
<dbReference type="PANTHER" id="PTHR33643">
    <property type="entry name" value="UREASE ACCESSORY PROTEIN D"/>
    <property type="match status" value="1"/>
</dbReference>
<evidence type="ECO:0000313" key="4">
    <source>
        <dbReference type="EMBL" id="MCW1922118.1"/>
    </source>
</evidence>
<protein>
    <recommendedName>
        <fullName evidence="3">Urease accessory protein UreD</fullName>
    </recommendedName>
</protein>
<dbReference type="HAMAP" id="MF_01384">
    <property type="entry name" value="UreD"/>
    <property type="match status" value="1"/>
</dbReference>
<keyword evidence="3" id="KW-0996">Nickel insertion</keyword>
<evidence type="ECO:0000313" key="5">
    <source>
        <dbReference type="Proteomes" id="UP001320876"/>
    </source>
</evidence>
<dbReference type="EMBL" id="JAPDDT010000002">
    <property type="protein sequence ID" value="MCW1922118.1"/>
    <property type="molecule type" value="Genomic_DNA"/>
</dbReference>
<dbReference type="Pfam" id="PF01774">
    <property type="entry name" value="UreD"/>
    <property type="match status" value="1"/>
</dbReference>
<comment type="subunit">
    <text evidence="3">UreD, UreF and UreG form a complex that acts as a GTP-hydrolysis-dependent molecular chaperone, activating the urease apoprotein by helping to assemble the nickel containing metallocenter of UreC. The UreE protein probably delivers the nickel.</text>
</comment>
<name>A0ABT3GER9_9BACT</name>
<comment type="subcellular location">
    <subcellularLocation>
        <location evidence="3">Cytoplasm</location>
    </subcellularLocation>
</comment>
<dbReference type="InterPro" id="IPR002669">
    <property type="entry name" value="UreD"/>
</dbReference>
<dbReference type="PANTHER" id="PTHR33643:SF1">
    <property type="entry name" value="UREASE ACCESSORY PROTEIN D"/>
    <property type="match status" value="1"/>
</dbReference>
<comment type="caution">
    <text evidence="4">The sequence shown here is derived from an EMBL/GenBank/DDBJ whole genome shotgun (WGS) entry which is preliminary data.</text>
</comment>
<reference evidence="4 5" key="1">
    <citation type="submission" date="2022-10" db="EMBL/GenBank/DDBJ databases">
        <title>Luteolibacter arcticus strain CCTCC AB 2014275, whole genome shotgun sequencing project.</title>
        <authorList>
            <person name="Zhao G."/>
            <person name="Shen L."/>
        </authorList>
    </citation>
    <scope>NUCLEOTIDE SEQUENCE [LARGE SCALE GENOMIC DNA]</scope>
    <source>
        <strain evidence="4 5">CCTCC AB 2014275</strain>
    </source>
</reference>